<reference evidence="1" key="3">
    <citation type="submission" date="2015-04" db="UniProtKB">
        <authorList>
            <consortium name="EnsemblPlants"/>
        </authorList>
    </citation>
    <scope>IDENTIFICATION</scope>
</reference>
<reference evidence="1 2" key="1">
    <citation type="submission" date="2012-08" db="EMBL/GenBank/DDBJ databases">
        <title>Oryza genome evolution.</title>
        <authorList>
            <person name="Wing R.A."/>
        </authorList>
    </citation>
    <scope>NUCLEOTIDE SEQUENCE</scope>
</reference>
<dbReference type="HOGENOM" id="CLU_2691312_0_0_1"/>
<evidence type="ECO:0000313" key="2">
    <source>
        <dbReference type="Proteomes" id="UP000032180"/>
    </source>
</evidence>
<keyword evidence="2" id="KW-1185">Reference proteome</keyword>
<evidence type="ECO:0000313" key="1">
    <source>
        <dbReference type="EnsemblPlants" id="LPERR10G07210.1"/>
    </source>
</evidence>
<sequence>MELEPRDTAPMVTLLLKPVASCEEAGRSSTSKDAINTGNANLVLNSDHRNIIGVHAASNPLDLICYTTKPVSLP</sequence>
<name>A0A0D9XJQ5_9ORYZ</name>
<accession>A0A0D9XJQ5</accession>
<protein>
    <submittedName>
        <fullName evidence="1">Uncharacterized protein</fullName>
    </submittedName>
</protein>
<proteinExistence type="predicted"/>
<dbReference type="EnsemblPlants" id="LPERR10G07210.1">
    <property type="protein sequence ID" value="LPERR10G07210.1"/>
    <property type="gene ID" value="LPERR10G07210"/>
</dbReference>
<organism evidence="1 2">
    <name type="scientific">Leersia perrieri</name>
    <dbReference type="NCBI Taxonomy" id="77586"/>
    <lineage>
        <taxon>Eukaryota</taxon>
        <taxon>Viridiplantae</taxon>
        <taxon>Streptophyta</taxon>
        <taxon>Embryophyta</taxon>
        <taxon>Tracheophyta</taxon>
        <taxon>Spermatophyta</taxon>
        <taxon>Magnoliopsida</taxon>
        <taxon>Liliopsida</taxon>
        <taxon>Poales</taxon>
        <taxon>Poaceae</taxon>
        <taxon>BOP clade</taxon>
        <taxon>Oryzoideae</taxon>
        <taxon>Oryzeae</taxon>
        <taxon>Oryzinae</taxon>
        <taxon>Leersia</taxon>
    </lineage>
</organism>
<dbReference type="AlphaFoldDB" id="A0A0D9XJQ5"/>
<dbReference type="Proteomes" id="UP000032180">
    <property type="component" value="Chromosome 10"/>
</dbReference>
<dbReference type="Gramene" id="LPERR10G07210.1">
    <property type="protein sequence ID" value="LPERR10G07210.1"/>
    <property type="gene ID" value="LPERR10G07210"/>
</dbReference>
<reference evidence="2" key="2">
    <citation type="submission" date="2013-12" db="EMBL/GenBank/DDBJ databases">
        <authorList>
            <person name="Yu Y."/>
            <person name="Lee S."/>
            <person name="de Baynast K."/>
            <person name="Wissotski M."/>
            <person name="Liu L."/>
            <person name="Talag J."/>
            <person name="Goicoechea J."/>
            <person name="Angelova A."/>
            <person name="Jetty R."/>
            <person name="Kudrna D."/>
            <person name="Golser W."/>
            <person name="Rivera L."/>
            <person name="Zhang J."/>
            <person name="Wing R."/>
        </authorList>
    </citation>
    <scope>NUCLEOTIDE SEQUENCE</scope>
</reference>